<keyword evidence="1" id="KW-0812">Transmembrane</keyword>
<accession>A0A0B6YGW0</accession>
<gene>
    <name evidence="3" type="primary">ORF24161</name>
</gene>
<dbReference type="InterPro" id="IPR008276">
    <property type="entry name" value="C_nuclsd_transpt"/>
</dbReference>
<proteinExistence type="predicted"/>
<dbReference type="PANTHER" id="PTHR10590:SF4">
    <property type="entry name" value="SOLUTE CARRIER FAMILY 28 MEMBER 3"/>
    <property type="match status" value="1"/>
</dbReference>
<feature type="domain" description="Concentrative nucleoside transporter C-terminal" evidence="2">
    <location>
        <begin position="2"/>
        <end position="103"/>
    </location>
</feature>
<dbReference type="EMBL" id="HACG01008151">
    <property type="protein sequence ID" value="CEK55016.1"/>
    <property type="molecule type" value="Transcribed_RNA"/>
</dbReference>
<name>A0A0B6YGW0_9EUPU</name>
<dbReference type="GO" id="GO:0005415">
    <property type="term" value="F:nucleoside:sodium symporter activity"/>
    <property type="evidence" value="ECO:0007669"/>
    <property type="project" value="TreeGrafter"/>
</dbReference>
<keyword evidence="1" id="KW-1133">Transmembrane helix</keyword>
<sequence>EKKNALQACSEGATFSIKLVGSIMVNMLAFVSLMNLVDHLLGWAGNRAGVENMSFQLISSYILYPLSYVMGVPIEDCRNVGSLIGIKMIATPFVAYRNLGDLIK</sequence>
<evidence type="ECO:0000259" key="2">
    <source>
        <dbReference type="Pfam" id="PF07662"/>
    </source>
</evidence>
<dbReference type="AlphaFoldDB" id="A0A0B6YGW0"/>
<dbReference type="Pfam" id="PF07662">
    <property type="entry name" value="Nucleos_tra2_C"/>
    <property type="match status" value="1"/>
</dbReference>
<feature type="non-terminal residue" evidence="3">
    <location>
        <position position="104"/>
    </location>
</feature>
<reference evidence="3" key="1">
    <citation type="submission" date="2014-12" db="EMBL/GenBank/DDBJ databases">
        <title>Insight into the proteome of Arion vulgaris.</title>
        <authorList>
            <person name="Aradska J."/>
            <person name="Bulat T."/>
            <person name="Smidak R."/>
            <person name="Sarate P."/>
            <person name="Gangsoo J."/>
            <person name="Sialana F."/>
            <person name="Bilban M."/>
            <person name="Lubec G."/>
        </authorList>
    </citation>
    <scope>NUCLEOTIDE SEQUENCE</scope>
    <source>
        <tissue evidence="3">Skin</tissue>
    </source>
</reference>
<feature type="transmembrane region" description="Helical" evidence="1">
    <location>
        <begin position="12"/>
        <end position="33"/>
    </location>
</feature>
<dbReference type="GO" id="GO:0005886">
    <property type="term" value="C:plasma membrane"/>
    <property type="evidence" value="ECO:0007669"/>
    <property type="project" value="TreeGrafter"/>
</dbReference>
<dbReference type="PANTHER" id="PTHR10590">
    <property type="entry name" value="SODIUM/NUCLEOSIDE COTRANSPORTER"/>
    <property type="match status" value="1"/>
</dbReference>
<dbReference type="InterPro" id="IPR011657">
    <property type="entry name" value="CNT_C_dom"/>
</dbReference>
<evidence type="ECO:0000256" key="1">
    <source>
        <dbReference type="SAM" id="Phobius"/>
    </source>
</evidence>
<protein>
    <recommendedName>
        <fullName evidence="2">Concentrative nucleoside transporter C-terminal domain-containing protein</fullName>
    </recommendedName>
</protein>
<keyword evidence="1" id="KW-0472">Membrane</keyword>
<evidence type="ECO:0000313" key="3">
    <source>
        <dbReference type="EMBL" id="CEK55016.1"/>
    </source>
</evidence>
<feature type="non-terminal residue" evidence="3">
    <location>
        <position position="1"/>
    </location>
</feature>
<organism evidence="3">
    <name type="scientific">Arion vulgaris</name>
    <dbReference type="NCBI Taxonomy" id="1028688"/>
    <lineage>
        <taxon>Eukaryota</taxon>
        <taxon>Metazoa</taxon>
        <taxon>Spiralia</taxon>
        <taxon>Lophotrochozoa</taxon>
        <taxon>Mollusca</taxon>
        <taxon>Gastropoda</taxon>
        <taxon>Heterobranchia</taxon>
        <taxon>Euthyneura</taxon>
        <taxon>Panpulmonata</taxon>
        <taxon>Eupulmonata</taxon>
        <taxon>Stylommatophora</taxon>
        <taxon>Helicina</taxon>
        <taxon>Arionoidea</taxon>
        <taxon>Arionidae</taxon>
        <taxon>Arion</taxon>
    </lineage>
</organism>